<comment type="caution">
    <text evidence="1">The sequence shown here is derived from an EMBL/GenBank/DDBJ whole genome shotgun (WGS) entry which is preliminary data.</text>
</comment>
<evidence type="ECO:0000313" key="1">
    <source>
        <dbReference type="EMBL" id="KAJ8620076.1"/>
    </source>
</evidence>
<name>A0ACC2KGD8_PERAE</name>
<evidence type="ECO:0000313" key="2">
    <source>
        <dbReference type="Proteomes" id="UP001234297"/>
    </source>
</evidence>
<dbReference type="Proteomes" id="UP001234297">
    <property type="component" value="Chromosome 9"/>
</dbReference>
<accession>A0ACC2KGD8</accession>
<gene>
    <name evidence="1" type="ORF">MRB53_028605</name>
</gene>
<keyword evidence="2" id="KW-1185">Reference proteome</keyword>
<organism evidence="1 2">
    <name type="scientific">Persea americana</name>
    <name type="common">Avocado</name>
    <dbReference type="NCBI Taxonomy" id="3435"/>
    <lineage>
        <taxon>Eukaryota</taxon>
        <taxon>Viridiplantae</taxon>
        <taxon>Streptophyta</taxon>
        <taxon>Embryophyta</taxon>
        <taxon>Tracheophyta</taxon>
        <taxon>Spermatophyta</taxon>
        <taxon>Magnoliopsida</taxon>
        <taxon>Magnoliidae</taxon>
        <taxon>Laurales</taxon>
        <taxon>Lauraceae</taxon>
        <taxon>Persea</taxon>
    </lineage>
</organism>
<sequence>MTDAKNASNRNEFVEAPGDAASVNKGLSNDVITTRLQDTRIKGRKVTIEKVTTMEMMKDLGLNGGSAEISGATHTSRKCDHEREEKIHVESKLRGSSSVKPKTSDPVYMESTGNSGPEDHPRTPPNSSRVKVSATQEPYNIYQKTELKKDLKDAIVTMGLLNMDY</sequence>
<proteinExistence type="predicted"/>
<protein>
    <submittedName>
        <fullName evidence="1">Uncharacterized protein</fullName>
    </submittedName>
</protein>
<dbReference type="EMBL" id="CM056817">
    <property type="protein sequence ID" value="KAJ8620076.1"/>
    <property type="molecule type" value="Genomic_DNA"/>
</dbReference>
<reference evidence="1 2" key="1">
    <citation type="journal article" date="2022" name="Hortic Res">
        <title>A haplotype resolved chromosomal level avocado genome allows analysis of novel avocado genes.</title>
        <authorList>
            <person name="Nath O."/>
            <person name="Fletcher S.J."/>
            <person name="Hayward A."/>
            <person name="Shaw L.M."/>
            <person name="Masouleh A.K."/>
            <person name="Furtado A."/>
            <person name="Henry R.J."/>
            <person name="Mitter N."/>
        </authorList>
    </citation>
    <scope>NUCLEOTIDE SEQUENCE [LARGE SCALE GENOMIC DNA]</scope>
    <source>
        <strain evidence="2">cv. Hass</strain>
    </source>
</reference>